<accession>A0ABP0JRZ2</accession>
<evidence type="ECO:0000256" key="5">
    <source>
        <dbReference type="SAM" id="MobiDB-lite"/>
    </source>
</evidence>
<keyword evidence="2 6" id="KW-0812">Transmembrane</keyword>
<protein>
    <submittedName>
        <fullName evidence="8">Cation channel sperm-associated protein 2 (CatSper2)</fullName>
    </submittedName>
</protein>
<dbReference type="InterPro" id="IPR011992">
    <property type="entry name" value="EF-hand-dom_pair"/>
</dbReference>
<feature type="transmembrane region" description="Helical" evidence="6">
    <location>
        <begin position="131"/>
        <end position="153"/>
    </location>
</feature>
<dbReference type="SUPFAM" id="SSF47473">
    <property type="entry name" value="EF-hand"/>
    <property type="match status" value="1"/>
</dbReference>
<evidence type="ECO:0000256" key="1">
    <source>
        <dbReference type="ARBA" id="ARBA00004141"/>
    </source>
</evidence>
<feature type="region of interest" description="Disordered" evidence="5">
    <location>
        <begin position="547"/>
        <end position="584"/>
    </location>
</feature>
<feature type="transmembrane region" description="Helical" evidence="6">
    <location>
        <begin position="89"/>
        <end position="110"/>
    </location>
</feature>
<keyword evidence="4 6" id="KW-0472">Membrane</keyword>
<evidence type="ECO:0000313" key="9">
    <source>
        <dbReference type="Proteomes" id="UP001642464"/>
    </source>
</evidence>
<feature type="transmembrane region" description="Helical" evidence="6">
    <location>
        <begin position="57"/>
        <end position="77"/>
    </location>
</feature>
<dbReference type="EMBL" id="CAXAMM010008347">
    <property type="protein sequence ID" value="CAK9017089.1"/>
    <property type="molecule type" value="Genomic_DNA"/>
</dbReference>
<dbReference type="InterPro" id="IPR005821">
    <property type="entry name" value="Ion_trans_dom"/>
</dbReference>
<keyword evidence="9" id="KW-1185">Reference proteome</keyword>
<evidence type="ECO:0000313" key="8">
    <source>
        <dbReference type="EMBL" id="CAK9017089.1"/>
    </source>
</evidence>
<dbReference type="InterPro" id="IPR043203">
    <property type="entry name" value="VGCC_Ca_Na"/>
</dbReference>
<evidence type="ECO:0000256" key="6">
    <source>
        <dbReference type="SAM" id="Phobius"/>
    </source>
</evidence>
<dbReference type="SUPFAM" id="SSF81324">
    <property type="entry name" value="Voltage-gated potassium channels"/>
    <property type="match status" value="1"/>
</dbReference>
<dbReference type="InterPro" id="IPR002048">
    <property type="entry name" value="EF_hand_dom"/>
</dbReference>
<gene>
    <name evidence="8" type="ORF">SCF082_LOCUS13472</name>
</gene>
<comment type="caution">
    <text evidence="8">The sequence shown here is derived from an EMBL/GenBank/DDBJ whole genome shotgun (WGS) entry which is preliminary data.</text>
</comment>
<dbReference type="PANTHER" id="PTHR10037">
    <property type="entry name" value="VOLTAGE-GATED CATION CHANNEL CALCIUM AND SODIUM"/>
    <property type="match status" value="1"/>
</dbReference>
<evidence type="ECO:0000259" key="7">
    <source>
        <dbReference type="PROSITE" id="PS50222"/>
    </source>
</evidence>
<evidence type="ECO:0000256" key="2">
    <source>
        <dbReference type="ARBA" id="ARBA00022692"/>
    </source>
</evidence>
<dbReference type="Gene3D" id="1.10.287.70">
    <property type="match status" value="1"/>
</dbReference>
<evidence type="ECO:0000256" key="4">
    <source>
        <dbReference type="ARBA" id="ARBA00023136"/>
    </source>
</evidence>
<proteinExistence type="predicted"/>
<dbReference type="Pfam" id="PF00520">
    <property type="entry name" value="Ion_trans"/>
    <property type="match status" value="1"/>
</dbReference>
<feature type="domain" description="EF-hand" evidence="7">
    <location>
        <begin position="356"/>
        <end position="391"/>
    </location>
</feature>
<dbReference type="Gene3D" id="1.10.238.10">
    <property type="entry name" value="EF-hand"/>
    <property type="match status" value="1"/>
</dbReference>
<feature type="transmembrane region" description="Helical" evidence="6">
    <location>
        <begin position="264"/>
        <end position="297"/>
    </location>
</feature>
<dbReference type="Proteomes" id="UP001642464">
    <property type="component" value="Unassembled WGS sequence"/>
</dbReference>
<feature type="compositionally biased region" description="Polar residues" evidence="5">
    <location>
        <begin position="560"/>
        <end position="570"/>
    </location>
</feature>
<sequence>MRCCCKLRQLKIDRLYGYLNGPVEEVGLIPDCLKLIVSHGHPRQRHRHWIDSKCGRIVSNLALWLNVVLFVVVGYFHKADWQTLQLDPILQGCYCGVELVFLAFFSYELWQRHRSTVEGLDIIDAFMKTGWNCYDAFLMGLCFIDACVLNFIPLPQVQAVHNLVLLLAPAFQILRLGRVVTELRLIILGILRAMRAVFWAMVLLTLVVYFFAVFSVHYVREFFKDDTLTADLFKNMGEAMFTLFSFATLEDYTTTVRHFMRSGVAGVIVAVCIVVFILFANLALLNLLTAIMVDAIVDILPKKRSELLTREKATLVKKLKVLFRKMDEPVSKRVSCAEFKKNMDQHVEDELGKLQIASSDLNELFKLIDFTGAGALSEEEFIDGLMRMSPSPASKRELLEVQHDLHRMWNMLSVGQERLREQLNELNGIVKEFPLQLSTFMDEVKEMHEKTFEACVSERDASAQRLTQQFETMCSKLPHLQEYKPDEHVQTQLKEMQQSLAELSTSRLHISEQLVQVLEEIQAQQSAIVATTQPSLLSTFEAPIQAETEKETPETGIVTKVNQQTQTTPSGGAESRGYQAQISTQSPQAPFAPLSLPMVPPGFASFPSNAWPVVPYTGQLQAALQEMKWAYPDLVGPPSPYADERVRVVKVLHWLQAQRWQHLPFDRLILRLEGAGIQLSEEEQDLLKCWLTHGPSGQPHEEMVW</sequence>
<evidence type="ECO:0000256" key="3">
    <source>
        <dbReference type="ARBA" id="ARBA00022989"/>
    </source>
</evidence>
<organism evidence="8 9">
    <name type="scientific">Durusdinium trenchii</name>
    <dbReference type="NCBI Taxonomy" id="1381693"/>
    <lineage>
        <taxon>Eukaryota</taxon>
        <taxon>Sar</taxon>
        <taxon>Alveolata</taxon>
        <taxon>Dinophyceae</taxon>
        <taxon>Suessiales</taxon>
        <taxon>Symbiodiniaceae</taxon>
        <taxon>Durusdinium</taxon>
    </lineage>
</organism>
<name>A0ABP0JRZ2_9DINO</name>
<keyword evidence="3 6" id="KW-1133">Transmembrane helix</keyword>
<dbReference type="PROSITE" id="PS50222">
    <property type="entry name" value="EF_HAND_2"/>
    <property type="match status" value="1"/>
</dbReference>
<feature type="transmembrane region" description="Helical" evidence="6">
    <location>
        <begin position="197"/>
        <end position="219"/>
    </location>
</feature>
<comment type="subcellular location">
    <subcellularLocation>
        <location evidence="1">Membrane</location>
        <topology evidence="1">Multi-pass membrane protein</topology>
    </subcellularLocation>
</comment>
<dbReference type="Gene3D" id="1.20.120.350">
    <property type="entry name" value="Voltage-gated potassium channels. Chain C"/>
    <property type="match status" value="1"/>
</dbReference>
<reference evidence="8 9" key="1">
    <citation type="submission" date="2024-02" db="EMBL/GenBank/DDBJ databases">
        <authorList>
            <person name="Chen Y."/>
            <person name="Shah S."/>
            <person name="Dougan E. K."/>
            <person name="Thang M."/>
            <person name="Chan C."/>
        </authorList>
    </citation>
    <scope>NUCLEOTIDE SEQUENCE [LARGE SCALE GENOMIC DNA]</scope>
</reference>
<dbReference type="InterPro" id="IPR027359">
    <property type="entry name" value="Volt_channel_dom_sf"/>
</dbReference>
<dbReference type="PANTHER" id="PTHR10037:SF62">
    <property type="entry name" value="SODIUM CHANNEL PROTEIN 60E"/>
    <property type="match status" value="1"/>
</dbReference>